<name>A0A1A7R6Z1_9GAMM</name>
<dbReference type="EMBL" id="LZDS01000029">
    <property type="protein sequence ID" value="OBX27641.1"/>
    <property type="molecule type" value="Genomic_DNA"/>
</dbReference>
<dbReference type="RefSeq" id="WP_067767618.1">
    <property type="nucleotide sequence ID" value="NZ_JBOINS010000001.1"/>
</dbReference>
<evidence type="ECO:0000313" key="2">
    <source>
        <dbReference type="Proteomes" id="UP000185753"/>
    </source>
</evidence>
<dbReference type="OrthoDB" id="6705755at2"/>
<dbReference type="InterPro" id="IPR007298">
    <property type="entry name" value="Cu-R_lipoprotein_NlpE"/>
</dbReference>
<dbReference type="Gene3D" id="2.40.128.640">
    <property type="match status" value="1"/>
</dbReference>
<proteinExistence type="predicted"/>
<dbReference type="STRING" id="1443941.A9J31_10020"/>
<dbReference type="Pfam" id="PF04170">
    <property type="entry name" value="NlpE"/>
    <property type="match status" value="1"/>
</dbReference>
<comment type="caution">
    <text evidence="1">The sequence shown here is derived from an EMBL/GenBank/DDBJ whole genome shotgun (WGS) entry which is preliminary data.</text>
</comment>
<sequence length="149" mass="16754">MKKVILIPLVASSALLGCQDTKKPQSNDNTAITAEKQHAAWVGNYKGTTPCMGCLSRCEDCPGMAVALELHEDQTYTLTRESLSGHNDVEVLKGAIRFNDDTQQQLELMHVQTRNLLYVDLDQQLLEIREDQTAKRYQMQSDFLLNKAV</sequence>
<dbReference type="PROSITE" id="PS51257">
    <property type="entry name" value="PROKAR_LIPOPROTEIN"/>
    <property type="match status" value="1"/>
</dbReference>
<reference evidence="2" key="1">
    <citation type="submission" date="2016-06" db="EMBL/GenBank/DDBJ databases">
        <authorList>
            <person name="Radolfova-Krizova L."/>
            <person name="Nemec A."/>
        </authorList>
    </citation>
    <scope>NUCLEOTIDE SEQUENCE [LARGE SCALE GENOMIC DNA]</scope>
    <source>
        <strain evidence="2">ANC 4275</strain>
    </source>
</reference>
<gene>
    <name evidence="1" type="ORF">A9J31_10020</name>
</gene>
<evidence type="ECO:0000313" key="1">
    <source>
        <dbReference type="EMBL" id="OBX27641.1"/>
    </source>
</evidence>
<accession>A0A1A7R6Z1</accession>
<dbReference type="AlphaFoldDB" id="A0A1A7R6Z1"/>
<dbReference type="Proteomes" id="UP000185753">
    <property type="component" value="Unassembled WGS sequence"/>
</dbReference>
<evidence type="ECO:0008006" key="3">
    <source>
        <dbReference type="Google" id="ProtNLM"/>
    </source>
</evidence>
<keyword evidence="2" id="KW-1185">Reference proteome</keyword>
<organism evidence="1 2">
    <name type="scientific">Acinetobacter gandensis</name>
    <dbReference type="NCBI Taxonomy" id="1443941"/>
    <lineage>
        <taxon>Bacteria</taxon>
        <taxon>Pseudomonadati</taxon>
        <taxon>Pseudomonadota</taxon>
        <taxon>Gammaproteobacteria</taxon>
        <taxon>Moraxellales</taxon>
        <taxon>Moraxellaceae</taxon>
        <taxon>Acinetobacter</taxon>
    </lineage>
</organism>
<protein>
    <recommendedName>
        <fullName evidence="3">Copper homeostasis protein CutF</fullName>
    </recommendedName>
</protein>